<reference evidence="1 2" key="1">
    <citation type="submission" date="2016-05" db="EMBL/GenBank/DDBJ databases">
        <authorList>
            <person name="Lavstsen T."/>
            <person name="Jespersen J.S."/>
        </authorList>
    </citation>
    <scope>NUCLEOTIDE SEQUENCE [LARGE SCALE GENOMIC DNA]</scope>
    <source>
        <strain evidence="1 2">KCJ1736</strain>
    </source>
</reference>
<dbReference type="EMBL" id="LXPS01000015">
    <property type="protein sequence ID" value="OAE45448.1"/>
    <property type="molecule type" value="Genomic_DNA"/>
</dbReference>
<dbReference type="AlphaFoldDB" id="A0A176XAC2"/>
<name>A0A176XAC2_AGRTU</name>
<protein>
    <submittedName>
        <fullName evidence="1">Uncharacterized protein</fullName>
    </submittedName>
</protein>
<dbReference type="Proteomes" id="UP000077098">
    <property type="component" value="Unassembled WGS sequence"/>
</dbReference>
<gene>
    <name evidence="1" type="ORF">A7J57_00185</name>
</gene>
<evidence type="ECO:0000313" key="1">
    <source>
        <dbReference type="EMBL" id="OAE45448.1"/>
    </source>
</evidence>
<evidence type="ECO:0000313" key="2">
    <source>
        <dbReference type="Proteomes" id="UP000077098"/>
    </source>
</evidence>
<sequence>MELQGLNGLSLPLTPLTHELAFARKTGSASPAFRLLLSLCSEAGLAILAGWAEEKQPAEKFLVHLKTDEQLSSLLRKLG</sequence>
<organism evidence="1 2">
    <name type="scientific">Agrobacterium tumefaciens</name>
    <dbReference type="NCBI Taxonomy" id="358"/>
    <lineage>
        <taxon>Bacteria</taxon>
        <taxon>Pseudomonadati</taxon>
        <taxon>Pseudomonadota</taxon>
        <taxon>Alphaproteobacteria</taxon>
        <taxon>Hyphomicrobiales</taxon>
        <taxon>Rhizobiaceae</taxon>
        <taxon>Rhizobium/Agrobacterium group</taxon>
        <taxon>Agrobacterium</taxon>
        <taxon>Agrobacterium tumefaciens complex</taxon>
    </lineage>
</organism>
<comment type="caution">
    <text evidence="1">The sequence shown here is derived from an EMBL/GenBank/DDBJ whole genome shotgun (WGS) entry which is preliminary data.</text>
</comment>
<accession>A0A176XAC2</accession>
<proteinExistence type="predicted"/>